<keyword evidence="5" id="KW-0175">Coiled coil</keyword>
<keyword evidence="4 7" id="KW-0472">Membrane</keyword>
<sequence>MPTRQMSAVKSQMGSRSFTRALALAFNEWLLMFMLFVNSIFSYVIARFADYSELQSPCLMCSNLDHILGRTKHSKKTHWDMICSKHKSEISSLVYCHAHSKLVDVRGMCETCLFSFATTNKSNAETYRLLVGKLGDNSYFGSKSDRSTNPNCSKLTDCTCCNQLWGPQTAATQVAEREMLPKIGLLSKVRIGKQSTPKKSVSFNHLPDVGYTELKIHSDTESEAVFSDTEPKQESSPSHLPHVGYNEPKIGLVGDVRTEKPSTPKKSVSFNHLPDVGYTELKIHSDTESEAVFSEDEGVVLKDEDHKYQTVDLETPPIITLPYDLATDKLLNFDFPVEPLLTLNDREEVHLQESKWRTYSSFPEIIPVNDVPETSEKVFKEEEINSLDNLFLTSRAMEHFAAVPKKKKEPIRLQDISLTPDFKESPANDSLMEETELICLNDVTSTSRAMEHSEVILKEREEPLHLLDISVTPDFKENPANASLMEETELVCLNDVSSPSRAMEHSEAVLKDEEEPIRLQDSSLTPDFMENPANASLLEEAELICVNDVTSTSHAMEHSAVVLKENEEPIFFQDISLTPDLKEDPANAFLMEETKLICLNEVTSTSSAMEHSSVFIEEKEELVRHEDITSTPDFMENPANAPLMEETELICLNDATSTSEAAETPEVVLEGIELMSIHDKSLEEVPQSLTTDETSVEMSKERDTHQADINSLESEYIVVPSPNSMPENSTENCVSDNKEMKETSLTVSSLSEMAPRDVTSHTEAALESESSSFNSMSVAAETNQYSGELLDLADAYNIVVGNEGNNDSNGRQKIENWMKKDTSRVSEDLKALLTQISASRGIEFLSPRDVSPKISVNSSDQETKNLDHDMQLLLQKRMLERNESNLSLEEVSVSEIEGESESDRLKRQVDYDRKLLTGLYKELEEERSASAVATNQAMAMITRLQEEKASFQMEALQNLRMMEEQAEYDMEAIQRLNDLLVEREKLIQDLEAEIEYFRDQTPQKKNKLDVPEKVTEMDSPSEGMSNKIQSCLVGFDEERLYITSCLEKIENRVNGEAHGDNLPAQESVSELHERVEMLKGDLYFLEQVMNSLGHGKEGVEFVKEIASHLQTLRSVGMKRQNHTES</sequence>
<evidence type="ECO:0000256" key="1">
    <source>
        <dbReference type="ARBA" id="ARBA00004167"/>
    </source>
</evidence>
<dbReference type="Proteomes" id="UP000682877">
    <property type="component" value="Chromosome 1"/>
</dbReference>
<feature type="coiled-coil region" evidence="5">
    <location>
        <begin position="973"/>
        <end position="1000"/>
    </location>
</feature>
<reference evidence="9" key="1">
    <citation type="submission" date="2021-01" db="EMBL/GenBank/DDBJ databases">
        <authorList>
            <person name="Bezrukov I."/>
        </authorList>
    </citation>
    <scope>NUCLEOTIDE SEQUENCE</scope>
</reference>
<dbReference type="GO" id="GO:0016020">
    <property type="term" value="C:membrane"/>
    <property type="evidence" value="ECO:0007669"/>
    <property type="project" value="UniProtKB-SubCell"/>
</dbReference>
<comment type="subcellular location">
    <subcellularLocation>
        <location evidence="1">Membrane</location>
        <topology evidence="1">Single-pass membrane protein</topology>
    </subcellularLocation>
</comment>
<dbReference type="InterPro" id="IPR039306">
    <property type="entry name" value="MYOB"/>
</dbReference>
<dbReference type="GO" id="GO:0080115">
    <property type="term" value="F:myosin XI tail binding"/>
    <property type="evidence" value="ECO:0007669"/>
    <property type="project" value="UniProtKB-ARBA"/>
</dbReference>
<dbReference type="Pfam" id="PF04576">
    <property type="entry name" value="Zein-binding"/>
    <property type="match status" value="1"/>
</dbReference>
<evidence type="ECO:0000256" key="3">
    <source>
        <dbReference type="ARBA" id="ARBA00022989"/>
    </source>
</evidence>
<dbReference type="InterPro" id="IPR007656">
    <property type="entry name" value="GTD-bd"/>
</dbReference>
<evidence type="ECO:0000256" key="4">
    <source>
        <dbReference type="ARBA" id="ARBA00023136"/>
    </source>
</evidence>
<feature type="region of interest" description="Disordered" evidence="6">
    <location>
        <begin position="686"/>
        <end position="705"/>
    </location>
</feature>
<dbReference type="PANTHER" id="PTHR31448:SF32">
    <property type="entry name" value="MYOSIN-BINDING PROTEIN 1"/>
    <property type="match status" value="1"/>
</dbReference>
<evidence type="ECO:0000256" key="7">
    <source>
        <dbReference type="SAM" id="Phobius"/>
    </source>
</evidence>
<protein>
    <recommendedName>
        <fullName evidence="8">GTD-binding domain-containing protein</fullName>
    </recommendedName>
</protein>
<dbReference type="PROSITE" id="PS51775">
    <property type="entry name" value="GTD_BINDING"/>
    <property type="match status" value="1"/>
</dbReference>
<dbReference type="AlphaFoldDB" id="A0A8S1ZEQ3"/>
<name>A0A8S1ZEQ3_ARAAE</name>
<gene>
    <name evidence="9" type="ORF">AARE701A_LOCUS670</name>
</gene>
<feature type="domain" description="GTD-binding" evidence="8">
    <location>
        <begin position="900"/>
        <end position="998"/>
    </location>
</feature>
<keyword evidence="2 7" id="KW-0812">Transmembrane</keyword>
<accession>A0A8S1ZEQ3</accession>
<evidence type="ECO:0000313" key="9">
    <source>
        <dbReference type="EMBL" id="CAE5956914.1"/>
    </source>
</evidence>
<organism evidence="9 10">
    <name type="scientific">Arabidopsis arenosa</name>
    <name type="common">Sand rock-cress</name>
    <name type="synonym">Cardaminopsis arenosa</name>
    <dbReference type="NCBI Taxonomy" id="38785"/>
    <lineage>
        <taxon>Eukaryota</taxon>
        <taxon>Viridiplantae</taxon>
        <taxon>Streptophyta</taxon>
        <taxon>Embryophyta</taxon>
        <taxon>Tracheophyta</taxon>
        <taxon>Spermatophyta</taxon>
        <taxon>Magnoliopsida</taxon>
        <taxon>eudicotyledons</taxon>
        <taxon>Gunneridae</taxon>
        <taxon>Pentapetalae</taxon>
        <taxon>rosids</taxon>
        <taxon>malvids</taxon>
        <taxon>Brassicales</taxon>
        <taxon>Brassicaceae</taxon>
        <taxon>Camelineae</taxon>
        <taxon>Arabidopsis</taxon>
    </lineage>
</organism>
<feature type="region of interest" description="Disordered" evidence="6">
    <location>
        <begin position="220"/>
        <end position="247"/>
    </location>
</feature>
<evidence type="ECO:0000256" key="5">
    <source>
        <dbReference type="SAM" id="Coils"/>
    </source>
</evidence>
<feature type="compositionally biased region" description="Polar residues" evidence="6">
    <location>
        <begin position="687"/>
        <end position="697"/>
    </location>
</feature>
<feature type="transmembrane region" description="Helical" evidence="7">
    <location>
        <begin position="21"/>
        <end position="46"/>
    </location>
</feature>
<evidence type="ECO:0000256" key="6">
    <source>
        <dbReference type="SAM" id="MobiDB-lite"/>
    </source>
</evidence>
<dbReference type="PANTHER" id="PTHR31448">
    <property type="entry name" value="MYOSIN-BINDING PROTEIN 2"/>
    <property type="match status" value="1"/>
</dbReference>
<evidence type="ECO:0000259" key="8">
    <source>
        <dbReference type="PROSITE" id="PS51775"/>
    </source>
</evidence>
<dbReference type="EMBL" id="LR999451">
    <property type="protein sequence ID" value="CAE5956914.1"/>
    <property type="molecule type" value="Genomic_DNA"/>
</dbReference>
<evidence type="ECO:0000313" key="10">
    <source>
        <dbReference type="Proteomes" id="UP000682877"/>
    </source>
</evidence>
<keyword evidence="3 7" id="KW-1133">Transmembrane helix</keyword>
<keyword evidence="10" id="KW-1185">Reference proteome</keyword>
<evidence type="ECO:0000256" key="2">
    <source>
        <dbReference type="ARBA" id="ARBA00022692"/>
    </source>
</evidence>
<proteinExistence type="predicted"/>